<proteinExistence type="inferred from homology"/>
<comment type="function">
    <text evidence="6">Catalyzes the glycosylation of 4,4'-diaponeurosporenoate, i.e. the esterification of glucose at the C1'' position with the carboxyl group of 4,4'-diaponeurosporenic acid, to form glycosyl-4,4'-diaponeurosporenoate. This is a step in the biosynthesis of staphyloxanthin, an orange pigment present in most staphylococci strains.</text>
</comment>
<comment type="pathway">
    <text evidence="7">Carotenoid biosynthesis; staphyloxanthin biosynthesis; staphyloxanthin from farnesyl diphosphate: step 4/5.</text>
</comment>
<comment type="subcellular location">
    <subcellularLocation>
        <location evidence="1">Cell membrane</location>
    </subcellularLocation>
</comment>
<evidence type="ECO:0000256" key="2">
    <source>
        <dbReference type="ARBA" id="ARBA00022475"/>
    </source>
</evidence>
<organism evidence="11 12">
    <name type="scientific">Amnibacterium soli</name>
    <dbReference type="NCBI Taxonomy" id="1282736"/>
    <lineage>
        <taxon>Bacteria</taxon>
        <taxon>Bacillati</taxon>
        <taxon>Actinomycetota</taxon>
        <taxon>Actinomycetes</taxon>
        <taxon>Micrococcales</taxon>
        <taxon>Microbacteriaceae</taxon>
        <taxon>Amnibacterium</taxon>
    </lineage>
</organism>
<dbReference type="InterPro" id="IPR029044">
    <property type="entry name" value="Nucleotide-diphossugar_trans"/>
</dbReference>
<dbReference type="PANTHER" id="PTHR43646">
    <property type="entry name" value="GLYCOSYLTRANSFERASE"/>
    <property type="match status" value="1"/>
</dbReference>
<keyword evidence="2" id="KW-1003">Cell membrane</keyword>
<name>A0ABP8YS58_9MICO</name>
<dbReference type="SUPFAM" id="SSF53448">
    <property type="entry name" value="Nucleotide-diphospho-sugar transferases"/>
    <property type="match status" value="1"/>
</dbReference>
<evidence type="ECO:0000256" key="8">
    <source>
        <dbReference type="ARBA" id="ARBA00038120"/>
    </source>
</evidence>
<evidence type="ECO:0000313" key="12">
    <source>
        <dbReference type="Proteomes" id="UP001500121"/>
    </source>
</evidence>
<evidence type="ECO:0000256" key="7">
    <source>
        <dbReference type="ARBA" id="ARBA00037904"/>
    </source>
</evidence>
<dbReference type="Proteomes" id="UP001500121">
    <property type="component" value="Unassembled WGS sequence"/>
</dbReference>
<keyword evidence="12" id="KW-1185">Reference proteome</keyword>
<reference evidence="12" key="1">
    <citation type="journal article" date="2019" name="Int. J. Syst. Evol. Microbiol.">
        <title>The Global Catalogue of Microorganisms (GCM) 10K type strain sequencing project: providing services to taxonomists for standard genome sequencing and annotation.</title>
        <authorList>
            <consortium name="The Broad Institute Genomics Platform"/>
            <consortium name="The Broad Institute Genome Sequencing Center for Infectious Disease"/>
            <person name="Wu L."/>
            <person name="Ma J."/>
        </authorList>
    </citation>
    <scope>NUCLEOTIDE SEQUENCE [LARGE SCALE GENOMIC DNA]</scope>
    <source>
        <strain evidence="12">JCM 19015</strain>
    </source>
</reference>
<evidence type="ECO:0000313" key="11">
    <source>
        <dbReference type="EMBL" id="GAA4736412.1"/>
    </source>
</evidence>
<gene>
    <name evidence="11" type="ORF">GCM10025783_03200</name>
</gene>
<evidence type="ECO:0000256" key="5">
    <source>
        <dbReference type="ARBA" id="ARBA00023136"/>
    </source>
</evidence>
<sequence>MTRIDRVVVAIPARDEEQRLPAALAAVRAAVGRCAVPVVVVVAADACTDRTAELAAGEGALVVRSSAGRVGGARAAAVRAALTTDGPAAARTWIASTDADSVVPADWLAVHLEHAERGTDLLRGAVRPDPAGLTPAQLRRWLALHPPTERHAHVHGANLGVTAEAYLAAGGFPDVAVQEDVLLVRAVLARGGRVDSTASAPVVTSARPRSRTEGGFATYLRTRVLPAPAAT</sequence>
<evidence type="ECO:0000256" key="9">
    <source>
        <dbReference type="ARBA" id="ARBA00040345"/>
    </source>
</evidence>
<evidence type="ECO:0000256" key="1">
    <source>
        <dbReference type="ARBA" id="ARBA00004236"/>
    </source>
</evidence>
<dbReference type="RefSeq" id="WP_345479165.1">
    <property type="nucleotide sequence ID" value="NZ_BAABLP010000001.1"/>
</dbReference>
<evidence type="ECO:0000256" key="4">
    <source>
        <dbReference type="ARBA" id="ARBA00022679"/>
    </source>
</evidence>
<evidence type="ECO:0000256" key="6">
    <source>
        <dbReference type="ARBA" id="ARBA00037281"/>
    </source>
</evidence>
<dbReference type="EMBL" id="BAABLP010000001">
    <property type="protein sequence ID" value="GAA4736412.1"/>
    <property type="molecule type" value="Genomic_DNA"/>
</dbReference>
<dbReference type="InterPro" id="IPR001173">
    <property type="entry name" value="Glyco_trans_2-like"/>
</dbReference>
<feature type="domain" description="Glycosyltransferase 2-like" evidence="10">
    <location>
        <begin position="9"/>
        <end position="140"/>
    </location>
</feature>
<accession>A0ABP8YS58</accession>
<dbReference type="Pfam" id="PF00535">
    <property type="entry name" value="Glycos_transf_2"/>
    <property type="match status" value="1"/>
</dbReference>
<protein>
    <recommendedName>
        <fullName evidence="9">4,4'-diaponeurosporenoate glycosyltransferase</fullName>
    </recommendedName>
</protein>
<evidence type="ECO:0000259" key="10">
    <source>
        <dbReference type="Pfam" id="PF00535"/>
    </source>
</evidence>
<dbReference type="Gene3D" id="3.90.550.10">
    <property type="entry name" value="Spore Coat Polysaccharide Biosynthesis Protein SpsA, Chain A"/>
    <property type="match status" value="1"/>
</dbReference>
<keyword evidence="5" id="KW-0472">Membrane</keyword>
<comment type="similarity">
    <text evidence="8">Belongs to the glycosyltransferase 2 family. CrtQ subfamily.</text>
</comment>
<comment type="caution">
    <text evidence="11">The sequence shown here is derived from an EMBL/GenBank/DDBJ whole genome shotgun (WGS) entry which is preliminary data.</text>
</comment>
<keyword evidence="4" id="KW-0808">Transferase</keyword>
<keyword evidence="3" id="KW-0328">Glycosyltransferase</keyword>
<dbReference type="PANTHER" id="PTHR43646:SF2">
    <property type="entry name" value="GLYCOSYLTRANSFERASE 2-LIKE DOMAIN-CONTAINING PROTEIN"/>
    <property type="match status" value="1"/>
</dbReference>
<evidence type="ECO:0000256" key="3">
    <source>
        <dbReference type="ARBA" id="ARBA00022676"/>
    </source>
</evidence>